<sequence>MDSETSIKSISGSWGLFRKIFIDLSIELKNRSPLFSFTFCIRKG</sequence>
<dbReference type="Proteomes" id="UP000006253">
    <property type="component" value="Unassembled WGS sequence"/>
</dbReference>
<proteinExistence type="predicted"/>
<reference evidence="1 2" key="1">
    <citation type="submission" date="2012-10" db="EMBL/GenBank/DDBJ databases">
        <authorList>
            <person name="Harkins D.M."/>
            <person name="Durkin A.S."/>
            <person name="Brinkac L.M."/>
            <person name="Selengut J.D."/>
            <person name="Sanka R."/>
            <person name="DePew J."/>
            <person name="Purushe J."/>
            <person name="Peacock S.J."/>
            <person name="Thaipadungpanit J."/>
            <person name="Wuthiekanun V.W."/>
            <person name="Day N.P."/>
            <person name="Vinetz J.M."/>
            <person name="Sutton G.G."/>
            <person name="Nelson W.C."/>
            <person name="Fouts D.E."/>
        </authorList>
    </citation>
    <scope>NUCLEOTIDE SEQUENCE [LARGE SCALE GENOMIC DNA]</scope>
    <source>
        <strain evidence="1 2">H1</strain>
    </source>
</reference>
<evidence type="ECO:0000313" key="2">
    <source>
        <dbReference type="Proteomes" id="UP000006253"/>
    </source>
</evidence>
<gene>
    <name evidence="1" type="ORF">LEP1GSC081_0145</name>
</gene>
<organism evidence="1 2">
    <name type="scientific">Leptospira kirschneri str. H1</name>
    <dbReference type="NCBI Taxonomy" id="1049966"/>
    <lineage>
        <taxon>Bacteria</taxon>
        <taxon>Pseudomonadati</taxon>
        <taxon>Spirochaetota</taxon>
        <taxon>Spirochaetia</taxon>
        <taxon>Leptospirales</taxon>
        <taxon>Leptospiraceae</taxon>
        <taxon>Leptospira</taxon>
    </lineage>
</organism>
<dbReference type="EMBL" id="AHMY02000069">
    <property type="protein sequence ID" value="EKO13642.1"/>
    <property type="molecule type" value="Genomic_DNA"/>
</dbReference>
<name>A0A0E2AXK2_9LEPT</name>
<protein>
    <submittedName>
        <fullName evidence="1">Uncharacterized protein</fullName>
    </submittedName>
</protein>
<accession>A0A0E2AXK2</accession>
<comment type="caution">
    <text evidence="1">The sequence shown here is derived from an EMBL/GenBank/DDBJ whole genome shotgun (WGS) entry which is preliminary data.</text>
</comment>
<dbReference type="AlphaFoldDB" id="A0A0E2AXK2"/>
<evidence type="ECO:0000313" key="1">
    <source>
        <dbReference type="EMBL" id="EKO13642.1"/>
    </source>
</evidence>